<dbReference type="AlphaFoldDB" id="A0A0D3F6D4"/>
<reference evidence="1" key="2">
    <citation type="submission" date="2015-03" db="UniProtKB">
        <authorList>
            <consortium name="EnsemblPlants"/>
        </authorList>
    </citation>
    <scope>IDENTIFICATION</scope>
</reference>
<dbReference type="EnsemblPlants" id="OBART02G20460.1">
    <property type="protein sequence ID" value="OBART02G20460.1"/>
    <property type="gene ID" value="OBART02G20460"/>
</dbReference>
<accession>A0A0D3F6D4</accession>
<evidence type="ECO:0000313" key="1">
    <source>
        <dbReference type="EnsemblPlants" id="OBART02G20460.1"/>
    </source>
</evidence>
<sequence>MACRTSQRTEKFPSEILNLEIVFVWKHLNVAIPSSQERSCKNVCRLCPWLHVAVWALKHEEGTATINGLPTVSILHISLVARAI</sequence>
<protein>
    <submittedName>
        <fullName evidence="1">Uncharacterized protein</fullName>
    </submittedName>
</protein>
<dbReference type="Gramene" id="OBART02G20460.1">
    <property type="protein sequence ID" value="OBART02G20460.1"/>
    <property type="gene ID" value="OBART02G20460"/>
</dbReference>
<dbReference type="HOGENOM" id="CLU_2531029_0_0_1"/>
<evidence type="ECO:0000313" key="2">
    <source>
        <dbReference type="Proteomes" id="UP000026960"/>
    </source>
</evidence>
<reference evidence="1" key="1">
    <citation type="journal article" date="2009" name="Rice">
        <title>De Novo Next Generation Sequencing of Plant Genomes.</title>
        <authorList>
            <person name="Rounsley S."/>
            <person name="Marri P.R."/>
            <person name="Yu Y."/>
            <person name="He R."/>
            <person name="Sisneros N."/>
            <person name="Goicoechea J.L."/>
            <person name="Lee S.J."/>
            <person name="Angelova A."/>
            <person name="Kudrna D."/>
            <person name="Luo M."/>
            <person name="Affourtit J."/>
            <person name="Desany B."/>
            <person name="Knight J."/>
            <person name="Niazi F."/>
            <person name="Egholm M."/>
            <person name="Wing R.A."/>
        </authorList>
    </citation>
    <scope>NUCLEOTIDE SEQUENCE [LARGE SCALE GENOMIC DNA]</scope>
    <source>
        <strain evidence="1">cv. IRGC 105608</strain>
    </source>
</reference>
<organism evidence="1">
    <name type="scientific">Oryza barthii</name>
    <dbReference type="NCBI Taxonomy" id="65489"/>
    <lineage>
        <taxon>Eukaryota</taxon>
        <taxon>Viridiplantae</taxon>
        <taxon>Streptophyta</taxon>
        <taxon>Embryophyta</taxon>
        <taxon>Tracheophyta</taxon>
        <taxon>Spermatophyta</taxon>
        <taxon>Magnoliopsida</taxon>
        <taxon>Liliopsida</taxon>
        <taxon>Poales</taxon>
        <taxon>Poaceae</taxon>
        <taxon>BOP clade</taxon>
        <taxon>Oryzoideae</taxon>
        <taxon>Oryzeae</taxon>
        <taxon>Oryzinae</taxon>
        <taxon>Oryza</taxon>
    </lineage>
</organism>
<dbReference type="PaxDb" id="65489-OBART02G20460.1"/>
<dbReference type="Proteomes" id="UP000026960">
    <property type="component" value="Chromosome 2"/>
</dbReference>
<name>A0A0D3F6D4_9ORYZ</name>
<proteinExistence type="predicted"/>
<keyword evidence="2" id="KW-1185">Reference proteome</keyword>